<accession>A0A2T5JFC4</accession>
<dbReference type="PANTHER" id="PTHR23150">
    <property type="entry name" value="SULFATASE MODIFYING FACTOR 1, 2"/>
    <property type="match status" value="1"/>
</dbReference>
<comment type="caution">
    <text evidence="2">The sequence shown here is derived from an EMBL/GenBank/DDBJ whole genome shotgun (WGS) entry which is preliminary data.</text>
</comment>
<dbReference type="InterPro" id="IPR005532">
    <property type="entry name" value="SUMF_dom"/>
</dbReference>
<organism evidence="2 3">
    <name type="scientific">Mucilaginibacter yixingensis</name>
    <dbReference type="NCBI Taxonomy" id="1295612"/>
    <lineage>
        <taxon>Bacteria</taxon>
        <taxon>Pseudomonadati</taxon>
        <taxon>Bacteroidota</taxon>
        <taxon>Sphingobacteriia</taxon>
        <taxon>Sphingobacteriales</taxon>
        <taxon>Sphingobacteriaceae</taxon>
        <taxon>Mucilaginibacter</taxon>
    </lineage>
</organism>
<evidence type="ECO:0000313" key="3">
    <source>
        <dbReference type="Proteomes" id="UP000244168"/>
    </source>
</evidence>
<feature type="domain" description="Sulfatase-modifying factor enzyme-like" evidence="1">
    <location>
        <begin position="33"/>
        <end position="326"/>
    </location>
</feature>
<dbReference type="SUPFAM" id="SSF56436">
    <property type="entry name" value="C-type lectin-like"/>
    <property type="match status" value="1"/>
</dbReference>
<proteinExistence type="predicted"/>
<dbReference type="Pfam" id="PF03781">
    <property type="entry name" value="FGE-sulfatase"/>
    <property type="match status" value="1"/>
</dbReference>
<dbReference type="GO" id="GO:0120147">
    <property type="term" value="F:formylglycine-generating oxidase activity"/>
    <property type="evidence" value="ECO:0007669"/>
    <property type="project" value="TreeGrafter"/>
</dbReference>
<sequence length="329" mass="36381">MACGVLAACSNQPKKAASVQQQAVVDTPKQGHTDMVHLPAGSFMMGTDDKDFNDAQPVHRVNMKSFWIDEHEVTNDQFARFVSATHYVTVAEQKPDPKDYPGVPPESLVPGSGVFTPPSHPVSLNDPMQWWSYVAGASWRHPFGPKSNIDGKGNYPVVHVCYTDALAYATWAGKRLPTEAEWEYAARAGKANKTYYWGSEMHPNGKMMANNFQGHFPDKDTGADGFKGIAPVKSFPANGWGLYDMEGNVWEWCNDFYRSDYYAHSPADNPQGPADSYDPEEPNAVKRVQRGGSFICSDEYCIRYKAGSRGKGEVNSGSNNLGFRCVSDR</sequence>
<name>A0A2T5JFC4_9SPHI</name>
<dbReference type="Gene3D" id="3.90.1580.10">
    <property type="entry name" value="paralog of FGE (formylglycine-generating enzyme)"/>
    <property type="match status" value="1"/>
</dbReference>
<dbReference type="InterPro" id="IPR016187">
    <property type="entry name" value="CTDL_fold"/>
</dbReference>
<protein>
    <submittedName>
        <fullName evidence="2">Formylglycine-generating enzyme required for sulfatase activity</fullName>
    </submittedName>
</protein>
<reference evidence="2 3" key="1">
    <citation type="submission" date="2018-04" db="EMBL/GenBank/DDBJ databases">
        <title>Genomic Encyclopedia of Archaeal and Bacterial Type Strains, Phase II (KMG-II): from individual species to whole genera.</title>
        <authorList>
            <person name="Goeker M."/>
        </authorList>
    </citation>
    <scope>NUCLEOTIDE SEQUENCE [LARGE SCALE GENOMIC DNA]</scope>
    <source>
        <strain evidence="2 3">DSM 26809</strain>
    </source>
</reference>
<dbReference type="Proteomes" id="UP000244168">
    <property type="component" value="Unassembled WGS sequence"/>
</dbReference>
<dbReference type="EMBL" id="QAOQ01000001">
    <property type="protein sequence ID" value="PTR01105.1"/>
    <property type="molecule type" value="Genomic_DNA"/>
</dbReference>
<evidence type="ECO:0000259" key="1">
    <source>
        <dbReference type="Pfam" id="PF03781"/>
    </source>
</evidence>
<dbReference type="AlphaFoldDB" id="A0A2T5JFC4"/>
<evidence type="ECO:0000313" key="2">
    <source>
        <dbReference type="EMBL" id="PTR01105.1"/>
    </source>
</evidence>
<gene>
    <name evidence="2" type="ORF">C8P68_101336</name>
</gene>
<keyword evidence="3" id="KW-1185">Reference proteome</keyword>
<dbReference type="PANTHER" id="PTHR23150:SF19">
    <property type="entry name" value="FORMYLGLYCINE-GENERATING ENZYME"/>
    <property type="match status" value="1"/>
</dbReference>
<dbReference type="InterPro" id="IPR051043">
    <property type="entry name" value="Sulfatase_Mod_Factor_Kinase"/>
</dbReference>
<dbReference type="InterPro" id="IPR042095">
    <property type="entry name" value="SUMF_sf"/>
</dbReference>